<reference evidence="1" key="1">
    <citation type="submission" date="2020-05" db="EMBL/GenBank/DDBJ databases">
        <authorList>
            <person name="Chiriac C."/>
            <person name="Salcher M."/>
            <person name="Ghai R."/>
            <person name="Kavagutti S V."/>
        </authorList>
    </citation>
    <scope>NUCLEOTIDE SEQUENCE</scope>
</reference>
<organism evidence="1">
    <name type="scientific">freshwater metagenome</name>
    <dbReference type="NCBI Taxonomy" id="449393"/>
    <lineage>
        <taxon>unclassified sequences</taxon>
        <taxon>metagenomes</taxon>
        <taxon>ecological metagenomes</taxon>
    </lineage>
</organism>
<dbReference type="AlphaFoldDB" id="A0A6J7MNK3"/>
<dbReference type="EMBL" id="CAFBOK010000066">
    <property type="protein sequence ID" value="CAB4980742.1"/>
    <property type="molecule type" value="Genomic_DNA"/>
</dbReference>
<gene>
    <name evidence="1" type="ORF">UFOPK3927_00700</name>
</gene>
<proteinExistence type="predicted"/>
<protein>
    <submittedName>
        <fullName evidence="1">Unannotated protein</fullName>
    </submittedName>
</protein>
<name>A0A6J7MNK3_9ZZZZ</name>
<sequence length="176" mass="20283">MNSAGCGRCEFVHAIVTRNNKGTWSSTLLQYPDHNRSNAEIAHPNDLTLHTSGVRKRSKEVKNRGHAKLRANWSGMTHCRMKRSSETERNTCFRNTMGDTWTIEFEWDAKCFEEIKRTRGRGSFAISVFHYSSTCARCHETSHCRNIQGMSASTRCPASAHNVNGVWSRREFDWRR</sequence>
<accession>A0A6J7MNK3</accession>
<evidence type="ECO:0000313" key="1">
    <source>
        <dbReference type="EMBL" id="CAB4980742.1"/>
    </source>
</evidence>